<accession>A0A975U427</accession>
<dbReference type="KEGG" id="elio:KO353_03760"/>
<evidence type="ECO:0000313" key="3">
    <source>
        <dbReference type="Proteomes" id="UP000694001"/>
    </source>
</evidence>
<reference evidence="2" key="1">
    <citation type="submission" date="2021-06" db="EMBL/GenBank/DDBJ databases">
        <title>Elioraea tepida, sp. nov., a moderately thermophilic aerobic anoxygenic phototrophic bacterium isolated from an alkaline siliceous hot spring mat community in Yellowstone National Park, WY, USA.</title>
        <authorList>
            <person name="Saini M.K."/>
            <person name="Yoshida S."/>
            <person name="Sebastian A."/>
            <person name="Hirose S."/>
            <person name="Hara E."/>
            <person name="Tamaki H."/>
            <person name="Soulier N.T."/>
            <person name="Albert I."/>
            <person name="Hanada S."/>
            <person name="Bryant D.A."/>
            <person name="Tank M."/>
        </authorList>
    </citation>
    <scope>NUCLEOTIDE SEQUENCE</scope>
    <source>
        <strain evidence="2">MS-P2</strain>
    </source>
</reference>
<dbReference type="PANTHER" id="PTHR37463:SF1">
    <property type="entry name" value="DUF2256 DOMAIN-CONTAINING PROTEIN"/>
    <property type="match status" value="1"/>
</dbReference>
<gene>
    <name evidence="2" type="ORF">KO353_03760</name>
</gene>
<dbReference type="RefSeq" id="WP_218286419.1">
    <property type="nucleotide sequence ID" value="NZ_CP076448.1"/>
</dbReference>
<name>A0A975U427_9PROT</name>
<dbReference type="EMBL" id="CP076448">
    <property type="protein sequence ID" value="QXM25363.1"/>
    <property type="molecule type" value="Genomic_DNA"/>
</dbReference>
<feature type="compositionally biased region" description="Polar residues" evidence="1">
    <location>
        <begin position="56"/>
        <end position="65"/>
    </location>
</feature>
<feature type="region of interest" description="Disordered" evidence="1">
    <location>
        <begin position="42"/>
        <end position="65"/>
    </location>
</feature>
<dbReference type="InterPro" id="IPR017136">
    <property type="entry name" value="UCP037205"/>
</dbReference>
<evidence type="ECO:0000256" key="1">
    <source>
        <dbReference type="SAM" id="MobiDB-lite"/>
    </source>
</evidence>
<proteinExistence type="predicted"/>
<dbReference type="PANTHER" id="PTHR37463">
    <property type="entry name" value="GSL3115 PROTEIN"/>
    <property type="match status" value="1"/>
</dbReference>
<keyword evidence="3" id="KW-1185">Reference proteome</keyword>
<dbReference type="AlphaFoldDB" id="A0A975U427"/>
<dbReference type="Proteomes" id="UP000694001">
    <property type="component" value="Chromosome"/>
</dbReference>
<organism evidence="2 3">
    <name type="scientific">Elioraea tepida</name>
    <dbReference type="NCBI Taxonomy" id="2843330"/>
    <lineage>
        <taxon>Bacteria</taxon>
        <taxon>Pseudomonadati</taxon>
        <taxon>Pseudomonadota</taxon>
        <taxon>Alphaproteobacteria</taxon>
        <taxon>Acetobacterales</taxon>
        <taxon>Elioraeaceae</taxon>
        <taxon>Elioraea</taxon>
    </lineage>
</organism>
<sequence length="65" mass="7578">MRRKGDLPSKPCAVCGRPFSWRRKWAKVWDEVRYCSEACRARRGRERKGERCCSGATTSPRSAMR</sequence>
<evidence type="ECO:0000313" key="2">
    <source>
        <dbReference type="EMBL" id="QXM25363.1"/>
    </source>
</evidence>
<dbReference type="Pfam" id="PF10013">
    <property type="entry name" value="DUF2256"/>
    <property type="match status" value="1"/>
</dbReference>
<protein>
    <submittedName>
        <fullName evidence="2">DUF2256 domain-containing protein</fullName>
    </submittedName>
</protein>